<protein>
    <recommendedName>
        <fullName evidence="1">DNA circulation N-terminal domain-containing protein</fullName>
    </recommendedName>
</protein>
<evidence type="ECO:0000313" key="3">
    <source>
        <dbReference type="Proteomes" id="UP000765160"/>
    </source>
</evidence>
<keyword evidence="3" id="KW-1185">Reference proteome</keyword>
<dbReference type="Proteomes" id="UP000765160">
    <property type="component" value="Unassembled WGS sequence"/>
</dbReference>
<organism evidence="2 3">
    <name type="scientific">Falsiroseomonas frigidaquae</name>
    <dbReference type="NCBI Taxonomy" id="487318"/>
    <lineage>
        <taxon>Bacteria</taxon>
        <taxon>Pseudomonadati</taxon>
        <taxon>Pseudomonadota</taxon>
        <taxon>Alphaproteobacteria</taxon>
        <taxon>Acetobacterales</taxon>
        <taxon>Roseomonadaceae</taxon>
        <taxon>Falsiroseomonas</taxon>
    </lineage>
</organism>
<evidence type="ECO:0000313" key="2">
    <source>
        <dbReference type="EMBL" id="NKE43582.1"/>
    </source>
</evidence>
<feature type="domain" description="DNA circulation N-terminal" evidence="1">
    <location>
        <begin position="7"/>
        <end position="93"/>
    </location>
</feature>
<evidence type="ECO:0000259" key="1">
    <source>
        <dbReference type="Pfam" id="PF07157"/>
    </source>
</evidence>
<name>A0ABX1EWF5_9PROT</name>
<dbReference type="RefSeq" id="WP_168046699.1">
    <property type="nucleotide sequence ID" value="NZ_JAATJR010000001.1"/>
</dbReference>
<sequence length="253" mass="27022">MSGTLTYRPAAWRGVPFEIWNAEGSFGRATTIHEYPFRDSVWVEDTGRATRRHGLIGFRVGDDVAALELEMIEAAEAEGPGELLHPTLGLLKVSLVEFHTRIRHDLGRVVELHFLFVEDGSRRFPDVAEDLGSRIAALADALDAQAASSFVRGAGEALTQGIAVVRSVQRTIGAYTAQANQLMGDARVVMNAVGMVAPGLNRSFGRFAAGYRRALAPVTALQGGATRALNGVAAARRGATRAADLVTSLAARL</sequence>
<accession>A0ABX1EWF5</accession>
<gene>
    <name evidence="2" type="ORF">HB662_02255</name>
</gene>
<reference evidence="2 3" key="1">
    <citation type="submission" date="2020-03" db="EMBL/GenBank/DDBJ databases">
        <title>Roseomonas selenitidurans sp. nov. isolated from soil.</title>
        <authorList>
            <person name="Liu H."/>
        </authorList>
    </citation>
    <scope>NUCLEOTIDE SEQUENCE [LARGE SCALE GENOMIC DNA]</scope>
    <source>
        <strain evidence="2 3">JCM 15073</strain>
    </source>
</reference>
<dbReference type="InterPro" id="IPR009826">
    <property type="entry name" value="DNA_circ_N"/>
</dbReference>
<dbReference type="EMBL" id="JAAVTX010000001">
    <property type="protein sequence ID" value="NKE43582.1"/>
    <property type="molecule type" value="Genomic_DNA"/>
</dbReference>
<dbReference type="Pfam" id="PF07157">
    <property type="entry name" value="DNA_circ_N"/>
    <property type="match status" value="1"/>
</dbReference>
<comment type="caution">
    <text evidence="2">The sequence shown here is derived from an EMBL/GenBank/DDBJ whole genome shotgun (WGS) entry which is preliminary data.</text>
</comment>
<proteinExistence type="predicted"/>